<organism evidence="6 7">
    <name type="scientific">Ensete ventricosum</name>
    <name type="common">Abyssinian banana</name>
    <name type="synonym">Musa ensete</name>
    <dbReference type="NCBI Taxonomy" id="4639"/>
    <lineage>
        <taxon>Eukaryota</taxon>
        <taxon>Viridiplantae</taxon>
        <taxon>Streptophyta</taxon>
        <taxon>Embryophyta</taxon>
        <taxon>Tracheophyta</taxon>
        <taxon>Spermatophyta</taxon>
        <taxon>Magnoliopsida</taxon>
        <taxon>Liliopsida</taxon>
        <taxon>Zingiberales</taxon>
        <taxon>Musaceae</taxon>
        <taxon>Ensete</taxon>
    </lineage>
</organism>
<evidence type="ECO:0000256" key="2">
    <source>
        <dbReference type="ARBA" id="ARBA00023157"/>
    </source>
</evidence>
<dbReference type="AlphaFoldDB" id="A0AAV8PU05"/>
<sequence length="169" mass="18581">MARVLLALLLCCSVFVVGSLADRALVESLCKESQHGDLCLSSLLADRRSTLCGDKACVASVFLDISQKNVSATINYVNGLIGKRPPEVDKLQYCVTLYSNALDDVKEAIHQMNAKAYWDAENSMTDAARYPPDCEDSAPNLLSQQNKMLDDLFDISWELLDNLVPLPPV</sequence>
<dbReference type="NCBIfam" id="TIGR01614">
    <property type="entry name" value="PME_inhib"/>
    <property type="match status" value="1"/>
</dbReference>
<keyword evidence="2" id="KW-1015">Disulfide bond</keyword>
<dbReference type="GO" id="GO:0004857">
    <property type="term" value="F:enzyme inhibitor activity"/>
    <property type="evidence" value="ECO:0007669"/>
    <property type="project" value="InterPro"/>
</dbReference>
<accession>A0AAV8PU05</accession>
<feature type="signal peptide" evidence="4">
    <location>
        <begin position="1"/>
        <end position="21"/>
    </location>
</feature>
<comment type="caution">
    <text evidence="6">The sequence shown here is derived from an EMBL/GenBank/DDBJ whole genome shotgun (WGS) entry which is preliminary data.</text>
</comment>
<evidence type="ECO:0000259" key="5">
    <source>
        <dbReference type="SMART" id="SM00856"/>
    </source>
</evidence>
<dbReference type="Gene3D" id="1.20.140.40">
    <property type="entry name" value="Invertase/pectin methylesterase inhibitor family protein"/>
    <property type="match status" value="1"/>
</dbReference>
<comment type="similarity">
    <text evidence="3">Belongs to the PMEI family.</text>
</comment>
<dbReference type="PANTHER" id="PTHR35357">
    <property type="entry name" value="OS02G0537100 PROTEIN"/>
    <property type="match status" value="1"/>
</dbReference>
<keyword evidence="7" id="KW-1185">Reference proteome</keyword>
<dbReference type="InterPro" id="IPR006501">
    <property type="entry name" value="Pectinesterase_inhib_dom"/>
</dbReference>
<dbReference type="Pfam" id="PF04043">
    <property type="entry name" value="PMEI"/>
    <property type="match status" value="1"/>
</dbReference>
<dbReference type="InterPro" id="IPR035513">
    <property type="entry name" value="Invertase/methylesterase_inhib"/>
</dbReference>
<protein>
    <recommendedName>
        <fullName evidence="5">Pectinesterase inhibitor domain-containing protein</fullName>
    </recommendedName>
</protein>
<evidence type="ECO:0000256" key="3">
    <source>
        <dbReference type="ARBA" id="ARBA00038471"/>
    </source>
</evidence>
<dbReference type="SMART" id="SM00856">
    <property type="entry name" value="PMEI"/>
    <property type="match status" value="1"/>
</dbReference>
<dbReference type="EMBL" id="JAQQAF010000003">
    <property type="protein sequence ID" value="KAJ8499314.1"/>
    <property type="molecule type" value="Genomic_DNA"/>
</dbReference>
<name>A0AAV8PU05_ENSVE</name>
<feature type="domain" description="Pectinesterase inhibitor" evidence="5">
    <location>
        <begin position="21"/>
        <end position="159"/>
    </location>
</feature>
<reference evidence="6 7" key="1">
    <citation type="submission" date="2022-12" db="EMBL/GenBank/DDBJ databases">
        <title>Chromosome-scale assembly of the Ensete ventricosum genome.</title>
        <authorList>
            <person name="Dussert Y."/>
            <person name="Stocks J."/>
            <person name="Wendawek A."/>
            <person name="Woldeyes F."/>
            <person name="Nichols R.A."/>
            <person name="Borrell J.S."/>
        </authorList>
    </citation>
    <scope>NUCLEOTIDE SEQUENCE [LARGE SCALE GENOMIC DNA]</scope>
    <source>
        <strain evidence="7">cv. Maze</strain>
        <tissue evidence="6">Seeds</tissue>
    </source>
</reference>
<dbReference type="Proteomes" id="UP001222027">
    <property type="component" value="Unassembled WGS sequence"/>
</dbReference>
<evidence type="ECO:0000256" key="1">
    <source>
        <dbReference type="ARBA" id="ARBA00022729"/>
    </source>
</evidence>
<dbReference type="SUPFAM" id="SSF101148">
    <property type="entry name" value="Plant invertase/pectin methylesterase inhibitor"/>
    <property type="match status" value="1"/>
</dbReference>
<dbReference type="PANTHER" id="PTHR35357:SF8">
    <property type="entry name" value="OS01G0111000 PROTEIN"/>
    <property type="match status" value="1"/>
</dbReference>
<evidence type="ECO:0000313" key="7">
    <source>
        <dbReference type="Proteomes" id="UP001222027"/>
    </source>
</evidence>
<evidence type="ECO:0000256" key="4">
    <source>
        <dbReference type="SAM" id="SignalP"/>
    </source>
</evidence>
<proteinExistence type="inferred from homology"/>
<feature type="chain" id="PRO_5043832541" description="Pectinesterase inhibitor domain-containing protein" evidence="4">
    <location>
        <begin position="22"/>
        <end position="169"/>
    </location>
</feature>
<keyword evidence="1 4" id="KW-0732">Signal</keyword>
<gene>
    <name evidence="6" type="ORF">OPV22_009866</name>
</gene>
<evidence type="ECO:0000313" key="6">
    <source>
        <dbReference type="EMBL" id="KAJ8499314.1"/>
    </source>
</evidence>